<sequence>MEKDTTILRKRLNELATKAFQQNRYCYTPFLDLYEQSIYQEEYTTFHYVTSHLIGGHPYADRQLVCFGCEQLFGYLEEPPIACIKIEPVSKKFSDDLNHRDFLGAIMNLGIDRSMVGDILISENVGYVFCLEHIADLLTNSLSKVKQTVVICTHITTLPQIEMKYKEIKGSVSSCRLDSIIGLAFQLSRSQAISYIQGKKVFVNGRLIQSNSLLLKESMTISVRGLGKFIFDGVDGISKKGKQRVTIRKFIS</sequence>
<dbReference type="InterPro" id="IPR036986">
    <property type="entry name" value="S4_RNA-bd_sf"/>
</dbReference>
<dbReference type="InterPro" id="IPR040591">
    <property type="entry name" value="RqcP2_RBD"/>
</dbReference>
<dbReference type="InterPro" id="IPR012677">
    <property type="entry name" value="Nucleotide-bd_a/b_plait_sf"/>
</dbReference>
<dbReference type="Pfam" id="PF01479">
    <property type="entry name" value="S4"/>
    <property type="match status" value="1"/>
</dbReference>
<dbReference type="AlphaFoldDB" id="A0A9D9HYQ8"/>
<gene>
    <name evidence="3" type="ORF">IAC13_01485</name>
</gene>
<evidence type="ECO:0000313" key="4">
    <source>
        <dbReference type="Proteomes" id="UP000823618"/>
    </source>
</evidence>
<dbReference type="Pfam" id="PF17774">
    <property type="entry name" value="YlmH_RBD"/>
    <property type="match status" value="1"/>
</dbReference>
<reference evidence="3" key="1">
    <citation type="submission" date="2020-10" db="EMBL/GenBank/DDBJ databases">
        <authorList>
            <person name="Gilroy R."/>
        </authorList>
    </citation>
    <scope>NUCLEOTIDE SEQUENCE</scope>
    <source>
        <strain evidence="3">E3-2379</strain>
    </source>
</reference>
<dbReference type="Gene3D" id="3.10.290.10">
    <property type="entry name" value="RNA-binding S4 domain"/>
    <property type="match status" value="1"/>
</dbReference>
<feature type="domain" description="RNA-binding S4" evidence="2">
    <location>
        <begin position="175"/>
        <end position="231"/>
    </location>
</feature>
<comment type="caution">
    <text evidence="3">The sequence shown here is derived from an EMBL/GenBank/DDBJ whole genome shotgun (WGS) entry which is preliminary data.</text>
</comment>
<accession>A0A9D9HYQ8</accession>
<dbReference type="SUPFAM" id="SSF55174">
    <property type="entry name" value="Alpha-L RNA-binding motif"/>
    <property type="match status" value="1"/>
</dbReference>
<dbReference type="Gene3D" id="3.30.1370.160">
    <property type="match status" value="1"/>
</dbReference>
<reference evidence="3" key="2">
    <citation type="journal article" date="2021" name="PeerJ">
        <title>Extensive microbial diversity within the chicken gut microbiome revealed by metagenomics and culture.</title>
        <authorList>
            <person name="Gilroy R."/>
            <person name="Ravi A."/>
            <person name="Getino M."/>
            <person name="Pursley I."/>
            <person name="Horton D.L."/>
            <person name="Alikhan N.F."/>
            <person name="Baker D."/>
            <person name="Gharbi K."/>
            <person name="Hall N."/>
            <person name="Watson M."/>
            <person name="Adriaenssens E.M."/>
            <person name="Foster-Nyarko E."/>
            <person name="Jarju S."/>
            <person name="Secka A."/>
            <person name="Antonio M."/>
            <person name="Oren A."/>
            <person name="Chaudhuri R.R."/>
            <person name="La Ragione R."/>
            <person name="Hildebrand F."/>
            <person name="Pallen M.J."/>
        </authorList>
    </citation>
    <scope>NUCLEOTIDE SEQUENCE</scope>
    <source>
        <strain evidence="3">E3-2379</strain>
    </source>
</reference>
<evidence type="ECO:0000313" key="3">
    <source>
        <dbReference type="EMBL" id="MBO8462585.1"/>
    </source>
</evidence>
<protein>
    <recommendedName>
        <fullName evidence="2">RNA-binding S4 domain-containing protein</fullName>
    </recommendedName>
</protein>
<dbReference type="PROSITE" id="PS50889">
    <property type="entry name" value="S4"/>
    <property type="match status" value="1"/>
</dbReference>
<dbReference type="GO" id="GO:0003723">
    <property type="term" value="F:RNA binding"/>
    <property type="evidence" value="ECO:0007669"/>
    <property type="project" value="UniProtKB-KW"/>
</dbReference>
<keyword evidence="1" id="KW-0694">RNA-binding</keyword>
<evidence type="ECO:0000259" key="2">
    <source>
        <dbReference type="SMART" id="SM00363"/>
    </source>
</evidence>
<dbReference type="CDD" id="cd00165">
    <property type="entry name" value="S4"/>
    <property type="match status" value="1"/>
</dbReference>
<dbReference type="EMBL" id="JADIML010000042">
    <property type="protein sequence ID" value="MBO8462585.1"/>
    <property type="molecule type" value="Genomic_DNA"/>
</dbReference>
<organism evidence="3 4">
    <name type="scientific">Candidatus Scybalomonas excrementavium</name>
    <dbReference type="NCBI Taxonomy" id="2840943"/>
    <lineage>
        <taxon>Bacteria</taxon>
        <taxon>Bacillati</taxon>
        <taxon>Bacillota</taxon>
        <taxon>Clostridia</taxon>
        <taxon>Lachnospirales</taxon>
        <taxon>Lachnospiraceae</taxon>
        <taxon>Lachnospiraceae incertae sedis</taxon>
        <taxon>Candidatus Scybalomonas</taxon>
    </lineage>
</organism>
<dbReference type="InterPro" id="IPR002942">
    <property type="entry name" value="S4_RNA-bd"/>
</dbReference>
<name>A0A9D9HYQ8_9FIRM</name>
<dbReference type="Gene3D" id="3.30.70.330">
    <property type="match status" value="1"/>
</dbReference>
<dbReference type="Proteomes" id="UP000823618">
    <property type="component" value="Unassembled WGS sequence"/>
</dbReference>
<proteinExistence type="predicted"/>
<dbReference type="SMART" id="SM00363">
    <property type="entry name" value="S4"/>
    <property type="match status" value="1"/>
</dbReference>
<evidence type="ECO:0000256" key="1">
    <source>
        <dbReference type="PROSITE-ProRule" id="PRU00182"/>
    </source>
</evidence>